<proteinExistence type="predicted"/>
<dbReference type="SUPFAM" id="SSF53474">
    <property type="entry name" value="alpha/beta-Hydrolases"/>
    <property type="match status" value="1"/>
</dbReference>
<feature type="region of interest" description="Disordered" evidence="5">
    <location>
        <begin position="291"/>
        <end position="421"/>
    </location>
</feature>
<evidence type="ECO:0000259" key="6">
    <source>
        <dbReference type="Pfam" id="PF07859"/>
    </source>
</evidence>
<protein>
    <recommendedName>
        <fullName evidence="6">Alpha/beta hydrolase fold-3 domain-containing protein</fullName>
    </recommendedName>
</protein>
<evidence type="ECO:0000256" key="1">
    <source>
        <dbReference type="ARBA" id="ARBA00004496"/>
    </source>
</evidence>
<feature type="region of interest" description="Disordered" evidence="5">
    <location>
        <begin position="818"/>
        <end position="840"/>
    </location>
</feature>
<feature type="compositionally biased region" description="Polar residues" evidence="5">
    <location>
        <begin position="346"/>
        <end position="355"/>
    </location>
</feature>
<dbReference type="Pfam" id="PF13855">
    <property type="entry name" value="LRR_8"/>
    <property type="match status" value="1"/>
</dbReference>
<evidence type="ECO:0000256" key="2">
    <source>
        <dbReference type="ARBA" id="ARBA00022490"/>
    </source>
</evidence>
<dbReference type="EMBL" id="JAQQWE010000005">
    <property type="protein sequence ID" value="KAK7951722.1"/>
    <property type="molecule type" value="Genomic_DNA"/>
</dbReference>
<dbReference type="RefSeq" id="XP_066699784.1">
    <property type="nucleotide sequence ID" value="XM_066843672.1"/>
</dbReference>
<feature type="region of interest" description="Disordered" evidence="5">
    <location>
        <begin position="713"/>
        <end position="743"/>
    </location>
</feature>
<evidence type="ECO:0000256" key="5">
    <source>
        <dbReference type="SAM" id="MobiDB-lite"/>
    </source>
</evidence>
<name>A0ABR1QCW9_9PEZI</name>
<sequence>MDSEDGEFFVKQLASFVRTHEKALANALQLRRQSNTPRHGASQSISALPPAPKSPTPLPERPSTSAATSNSLAAALSLGSLNFTSHNMKPAKLALTPHHLFYLLSRFEEMGINVGPTKVRLENIHDTSTSANYVSFLSADQRTHSRSSDVVSIRSVSSVRSVMSGMSALWASFGIGASISAARNEKQKAALMADLKYLYSAFTKIPCLRLAPDWRARLIRGYEEFPFDSAVPLYVFKNLQSLEISGIDFRQFFGWDRVAEQIRSLTLKRASIEDPADILIDIVLDDMDKRRRRSSKAQASPTHLHSSSPRRSPIIPHAEVYKTGSIPSSPDARSSLGDLPVGSLGTDVTSPQGSRRASVANIGTDDLKSPTKTSGRPRSHSPHRPATSRHQSTANRGSYKVRRSGSGSSHSSLSDSWHNPRHSASNLLTTGTLPATKWRFLKHLSLADNSLTTIPATGFAPLANTLNSLDLSSNLFTQVPDCVATLTALRALNLSHCMIDSLHSLTRSPLPAITALNLRANRLASLAGVEKLFPLERLDLRDNRLTEPQELARLTGIPDIREIWVEGNPFTRTHKDYRITIFNLFRKTPGYTEDIIIDASGPSYSEKRYLVERVAIPEAVPVVKPPVPEVPAVDVSKPSIIYAASRDHTMLRKERPTPKAVSSEVNTNSTRRRRTPKRRIVDLATSDGAVSSVNPPAVQDVGADAAITSATSESNYRISHKPEIQRSNTVRTEPAPAVMNPPEVPRINTAIFSGQSTSLASQESPGSWRDVQDWNVSGEIYRQKIEALRDKVGNGYLSVLNEESWESAKPPTFVGDFSGAPAVRPGPNTPRTAQHDEAQMSPRTREELLSLAVVDPALATELEKHPIRDPQPSDPYYGRNDHAAHREHRATKLRELHHLRYLPGPIPDQVEEDDRKIPVRDGAEITVRIYRPAKAATTARGRPLIVMYHEGGWAMGDLSDEEKASTYNIFRLAPEYPFPTWIDDSWDALQWAAKNAASIGADPAAGFVVGGGSAGGNIAAVLAHLARDEGLSPPLTGQYLCVPAITCFRRPELIPERYRDEYLSHPGVTRSGDEGTDPVLKDLEQAEVGLRMLLKVDTESPLFVPFLFGEKSARGHRDLPAAYLQVCGLDPLRDEGLIYERVLREEAGLRTRLDLYPGLGHYFWTNFPRLEASRRFVEDTVQGVKWLLEQRQKA</sequence>
<reference evidence="7 8" key="1">
    <citation type="submission" date="2023-01" db="EMBL/GenBank/DDBJ databases">
        <title>Analysis of 21 Apiospora genomes using comparative genomics revels a genus with tremendous synthesis potential of carbohydrate active enzymes and secondary metabolites.</title>
        <authorList>
            <person name="Sorensen T."/>
        </authorList>
    </citation>
    <scope>NUCLEOTIDE SEQUENCE [LARGE SCALE GENOMIC DNA]</scope>
    <source>
        <strain evidence="7 8">CBS 24483</strain>
    </source>
</reference>
<feature type="compositionally biased region" description="Low complexity" evidence="5">
    <location>
        <begin position="404"/>
        <end position="416"/>
    </location>
</feature>
<dbReference type="PANTHER" id="PTHR15454">
    <property type="entry name" value="NISCHARIN RELATED"/>
    <property type="match status" value="1"/>
</dbReference>
<dbReference type="GeneID" id="92076734"/>
<dbReference type="SMART" id="SM00369">
    <property type="entry name" value="LRR_TYP"/>
    <property type="match status" value="3"/>
</dbReference>
<dbReference type="Gene3D" id="3.40.50.1820">
    <property type="entry name" value="alpha/beta hydrolase"/>
    <property type="match status" value="1"/>
</dbReference>
<keyword evidence="3" id="KW-0433">Leucine-rich repeat</keyword>
<keyword evidence="2" id="KW-0963">Cytoplasm</keyword>
<dbReference type="InterPro" id="IPR029058">
    <property type="entry name" value="AB_hydrolase_fold"/>
</dbReference>
<dbReference type="PANTHER" id="PTHR15454:SF69">
    <property type="entry name" value="SERINE_THREONINE-PROTEIN KINASE 11-INTERACTING PROTEIN"/>
    <property type="match status" value="1"/>
</dbReference>
<evidence type="ECO:0000313" key="7">
    <source>
        <dbReference type="EMBL" id="KAK7951722.1"/>
    </source>
</evidence>
<feature type="compositionally biased region" description="Pro residues" evidence="5">
    <location>
        <begin position="49"/>
        <end position="60"/>
    </location>
</feature>
<gene>
    <name evidence="7" type="ORF">PG986_007450</name>
</gene>
<comment type="subcellular location">
    <subcellularLocation>
        <location evidence="1">Cytoplasm</location>
    </subcellularLocation>
</comment>
<dbReference type="InterPro" id="IPR013094">
    <property type="entry name" value="AB_hydrolase_3"/>
</dbReference>
<comment type="caution">
    <text evidence="7">The sequence shown here is derived from an EMBL/GenBank/DDBJ whole genome shotgun (WGS) entry which is preliminary data.</text>
</comment>
<keyword evidence="4" id="KW-0677">Repeat</keyword>
<evidence type="ECO:0000256" key="3">
    <source>
        <dbReference type="ARBA" id="ARBA00022614"/>
    </source>
</evidence>
<accession>A0ABR1QCW9</accession>
<feature type="domain" description="Alpha/beta hydrolase fold-3" evidence="6">
    <location>
        <begin position="970"/>
        <end position="1164"/>
    </location>
</feature>
<feature type="compositionally biased region" description="Basic residues" evidence="5">
    <location>
        <begin position="375"/>
        <end position="387"/>
    </location>
</feature>
<dbReference type="PROSITE" id="PS51450">
    <property type="entry name" value="LRR"/>
    <property type="match status" value="2"/>
</dbReference>
<feature type="region of interest" description="Disordered" evidence="5">
    <location>
        <begin position="30"/>
        <end position="69"/>
    </location>
</feature>
<organism evidence="7 8">
    <name type="scientific">Apiospora aurea</name>
    <dbReference type="NCBI Taxonomy" id="335848"/>
    <lineage>
        <taxon>Eukaryota</taxon>
        <taxon>Fungi</taxon>
        <taxon>Dikarya</taxon>
        <taxon>Ascomycota</taxon>
        <taxon>Pezizomycotina</taxon>
        <taxon>Sordariomycetes</taxon>
        <taxon>Xylariomycetidae</taxon>
        <taxon>Amphisphaeriales</taxon>
        <taxon>Apiosporaceae</taxon>
        <taxon>Apiospora</taxon>
    </lineage>
</organism>
<feature type="compositionally biased region" description="Low complexity" evidence="5">
    <location>
        <begin position="306"/>
        <end position="316"/>
    </location>
</feature>
<dbReference type="InterPro" id="IPR032675">
    <property type="entry name" value="LRR_dom_sf"/>
</dbReference>
<dbReference type="Proteomes" id="UP001391051">
    <property type="component" value="Unassembled WGS sequence"/>
</dbReference>
<dbReference type="Gene3D" id="3.80.10.10">
    <property type="entry name" value="Ribonuclease Inhibitor"/>
    <property type="match status" value="2"/>
</dbReference>
<feature type="compositionally biased region" description="Polar residues" evidence="5">
    <location>
        <begin position="31"/>
        <end position="45"/>
    </location>
</feature>
<dbReference type="Pfam" id="PF07859">
    <property type="entry name" value="Abhydrolase_3"/>
    <property type="match status" value="1"/>
</dbReference>
<dbReference type="InterPro" id="IPR003591">
    <property type="entry name" value="Leu-rich_rpt_typical-subtyp"/>
</dbReference>
<feature type="region of interest" description="Disordered" evidence="5">
    <location>
        <begin position="653"/>
        <end position="677"/>
    </location>
</feature>
<dbReference type="InterPro" id="IPR001611">
    <property type="entry name" value="Leu-rich_rpt"/>
</dbReference>
<evidence type="ECO:0000313" key="8">
    <source>
        <dbReference type="Proteomes" id="UP001391051"/>
    </source>
</evidence>
<keyword evidence="8" id="KW-1185">Reference proteome</keyword>
<dbReference type="SUPFAM" id="SSF52075">
    <property type="entry name" value="Outer arm dynein light chain 1"/>
    <property type="match status" value="1"/>
</dbReference>
<evidence type="ECO:0000256" key="4">
    <source>
        <dbReference type="ARBA" id="ARBA00022737"/>
    </source>
</evidence>